<proteinExistence type="predicted"/>
<protein>
    <submittedName>
        <fullName evidence="2">Probable protein S-acyltransferase 7</fullName>
    </submittedName>
</protein>
<feature type="transmembrane region" description="Helical" evidence="1">
    <location>
        <begin position="107"/>
        <end position="127"/>
    </location>
</feature>
<keyword evidence="2" id="KW-0808">Transferase</keyword>
<dbReference type="GO" id="GO:0016746">
    <property type="term" value="F:acyltransferase activity"/>
    <property type="evidence" value="ECO:0007669"/>
    <property type="project" value="UniProtKB-KW"/>
</dbReference>
<accession>A0A699IK38</accession>
<keyword evidence="1" id="KW-0812">Transmembrane</keyword>
<dbReference type="EMBL" id="BKCJ010309381">
    <property type="protein sequence ID" value="GEZ68134.1"/>
    <property type="molecule type" value="Genomic_DNA"/>
</dbReference>
<keyword evidence="1" id="KW-1133">Transmembrane helix</keyword>
<reference evidence="2" key="1">
    <citation type="journal article" date="2019" name="Sci. Rep.">
        <title>Draft genome of Tanacetum cinerariifolium, the natural source of mosquito coil.</title>
        <authorList>
            <person name="Yamashiro T."/>
            <person name="Shiraishi A."/>
            <person name="Satake H."/>
            <person name="Nakayama K."/>
        </authorList>
    </citation>
    <scope>NUCLEOTIDE SEQUENCE</scope>
</reference>
<evidence type="ECO:0000256" key="1">
    <source>
        <dbReference type="SAM" id="Phobius"/>
    </source>
</evidence>
<comment type="caution">
    <text evidence="2">The sequence shown here is derived from an EMBL/GenBank/DDBJ whole genome shotgun (WGS) entry which is preliminary data.</text>
</comment>
<organism evidence="2">
    <name type="scientific">Tanacetum cinerariifolium</name>
    <name type="common">Dalmatian daisy</name>
    <name type="synonym">Chrysanthemum cinerariifolium</name>
    <dbReference type="NCBI Taxonomy" id="118510"/>
    <lineage>
        <taxon>Eukaryota</taxon>
        <taxon>Viridiplantae</taxon>
        <taxon>Streptophyta</taxon>
        <taxon>Embryophyta</taxon>
        <taxon>Tracheophyta</taxon>
        <taxon>Spermatophyta</taxon>
        <taxon>Magnoliopsida</taxon>
        <taxon>eudicotyledons</taxon>
        <taxon>Gunneridae</taxon>
        <taxon>Pentapetalae</taxon>
        <taxon>asterids</taxon>
        <taxon>campanulids</taxon>
        <taxon>Asterales</taxon>
        <taxon>Asteraceae</taxon>
        <taxon>Asteroideae</taxon>
        <taxon>Anthemideae</taxon>
        <taxon>Anthemidinae</taxon>
        <taxon>Tanacetum</taxon>
    </lineage>
</organism>
<feature type="transmembrane region" description="Helical" evidence="1">
    <location>
        <begin position="214"/>
        <end position="232"/>
    </location>
</feature>
<evidence type="ECO:0000313" key="2">
    <source>
        <dbReference type="EMBL" id="GEZ68134.1"/>
    </source>
</evidence>
<dbReference type="AlphaFoldDB" id="A0A699IK38"/>
<name>A0A699IK38_TANCI</name>
<keyword evidence="2" id="KW-0012">Acyltransferase</keyword>
<keyword evidence="1" id="KW-0472">Membrane</keyword>
<sequence>MPRSENKKWKSSRLRNTNHICNTNDIMLLRPKRNSSHLNRRRCCFQKLVIQLTFNPTPGGSRRLYFLNRLDFHFTFSLLGMLLIDCPIFLPKLVLRFTYFIPPSMTLFTRGSLFFTYSIPPSMTSFTRENKLRKKDRTINQKHAKKREREVEVESVKEVQSSRTTGSGVEIKLNNKLLKATPSPIQMADILLGSQQRDVIGVADINIGPDARSLYLTIGLIVVPVILFFSLVSQSHVNLFPDNTGRLSVAFPTVFTFYVESCQQNHIGEM</sequence>
<feature type="transmembrane region" description="Helical" evidence="1">
    <location>
        <begin position="72"/>
        <end position="95"/>
    </location>
</feature>
<gene>
    <name evidence="2" type="ORF">Tci_540107</name>
</gene>